<keyword evidence="1" id="KW-0812">Transmembrane</keyword>
<accession>A0A6C0H946</accession>
<feature type="transmembrane region" description="Helical" evidence="1">
    <location>
        <begin position="20"/>
        <end position="40"/>
    </location>
</feature>
<evidence type="ECO:0000313" key="2">
    <source>
        <dbReference type="EMBL" id="QHT76994.1"/>
    </source>
</evidence>
<reference evidence="2" key="1">
    <citation type="journal article" date="2020" name="Nature">
        <title>Giant virus diversity and host interactions through global metagenomics.</title>
        <authorList>
            <person name="Schulz F."/>
            <person name="Roux S."/>
            <person name="Paez-Espino D."/>
            <person name="Jungbluth S."/>
            <person name="Walsh D.A."/>
            <person name="Denef V.J."/>
            <person name="McMahon K.D."/>
            <person name="Konstantinidis K.T."/>
            <person name="Eloe-Fadrosh E.A."/>
            <person name="Kyrpides N.C."/>
            <person name="Woyke T."/>
        </authorList>
    </citation>
    <scope>NUCLEOTIDE SEQUENCE</scope>
    <source>
        <strain evidence="2">GVMAG-M-3300023179-82</strain>
    </source>
</reference>
<keyword evidence="1" id="KW-0472">Membrane</keyword>
<organism evidence="2">
    <name type="scientific">viral metagenome</name>
    <dbReference type="NCBI Taxonomy" id="1070528"/>
    <lineage>
        <taxon>unclassified sequences</taxon>
        <taxon>metagenomes</taxon>
        <taxon>organismal metagenomes</taxon>
    </lineage>
</organism>
<keyword evidence="1" id="KW-1133">Transmembrane helix</keyword>
<sequence>MSYIIFNNEYIYYDLFRLGFLYMFIIIIRLLFYLIINLHITQIISFNNNFNCLNYY</sequence>
<dbReference type="AlphaFoldDB" id="A0A6C0H946"/>
<proteinExistence type="predicted"/>
<protein>
    <submittedName>
        <fullName evidence="2">Uncharacterized protein</fullName>
    </submittedName>
</protein>
<name>A0A6C0H946_9ZZZZ</name>
<dbReference type="EMBL" id="MN739912">
    <property type="protein sequence ID" value="QHT76994.1"/>
    <property type="molecule type" value="Genomic_DNA"/>
</dbReference>
<evidence type="ECO:0000256" key="1">
    <source>
        <dbReference type="SAM" id="Phobius"/>
    </source>
</evidence>